<proteinExistence type="predicted"/>
<dbReference type="GO" id="GO:0005829">
    <property type="term" value="C:cytosol"/>
    <property type="evidence" value="ECO:0007669"/>
    <property type="project" value="TreeGrafter"/>
</dbReference>
<dbReference type="Pfam" id="PF07722">
    <property type="entry name" value="Peptidase_C26"/>
    <property type="match status" value="1"/>
</dbReference>
<reference evidence="1" key="1">
    <citation type="submission" date="2020-05" db="EMBL/GenBank/DDBJ databases">
        <authorList>
            <person name="Chiriac C."/>
            <person name="Salcher M."/>
            <person name="Ghai R."/>
            <person name="Kavagutti S V."/>
        </authorList>
    </citation>
    <scope>NUCLEOTIDE SEQUENCE</scope>
</reference>
<dbReference type="EMBL" id="CAESAN010000030">
    <property type="protein sequence ID" value="CAB4340206.1"/>
    <property type="molecule type" value="Genomic_DNA"/>
</dbReference>
<dbReference type="Gene3D" id="3.40.50.880">
    <property type="match status" value="1"/>
</dbReference>
<dbReference type="PANTHER" id="PTHR43235:SF1">
    <property type="entry name" value="GLUTAMINE AMIDOTRANSFERASE PB2B2.05-RELATED"/>
    <property type="match status" value="1"/>
</dbReference>
<dbReference type="InterPro" id="IPR011697">
    <property type="entry name" value="Peptidase_C26"/>
</dbReference>
<gene>
    <name evidence="1" type="ORF">UFOPK3547_00508</name>
</gene>
<evidence type="ECO:0000313" key="1">
    <source>
        <dbReference type="EMBL" id="CAB4340206.1"/>
    </source>
</evidence>
<dbReference type="AlphaFoldDB" id="A0A6J5ZFQ0"/>
<sequence>MSRARPLIAITTYVEPARWGLWDVEAALIPQMYVDAVQRAGGIAVLLPPDRAFAELISERLIDMIGGLLIPGGPDVDASLYGAESQPEHEGSHLLRDQSEIALINAAIERDIPLLAICRGMQLLNVARGGTLIQHLSELHRPNPGSFDGSEHDVRMTEGSLAATVAGELVHSTRQHHHQGVERIGSGLEVTGWCVADDLPEAIEMPGKNFVLGVQWHPEADPQSAVVTAFVGRCAG</sequence>
<dbReference type="SUPFAM" id="SSF52317">
    <property type="entry name" value="Class I glutamine amidotransferase-like"/>
    <property type="match status" value="1"/>
</dbReference>
<accession>A0A6J5ZFQ0</accession>
<protein>
    <submittedName>
        <fullName evidence="1">Unannotated protein</fullName>
    </submittedName>
</protein>
<dbReference type="InterPro" id="IPR044668">
    <property type="entry name" value="PuuD-like"/>
</dbReference>
<dbReference type="PROSITE" id="PS51273">
    <property type="entry name" value="GATASE_TYPE_1"/>
    <property type="match status" value="1"/>
</dbReference>
<dbReference type="PANTHER" id="PTHR43235">
    <property type="entry name" value="GLUTAMINE AMIDOTRANSFERASE PB2B2.05-RELATED"/>
    <property type="match status" value="1"/>
</dbReference>
<organism evidence="1">
    <name type="scientific">freshwater metagenome</name>
    <dbReference type="NCBI Taxonomy" id="449393"/>
    <lineage>
        <taxon>unclassified sequences</taxon>
        <taxon>metagenomes</taxon>
        <taxon>ecological metagenomes</taxon>
    </lineage>
</organism>
<dbReference type="InterPro" id="IPR029062">
    <property type="entry name" value="Class_I_gatase-like"/>
</dbReference>
<name>A0A6J5ZFQ0_9ZZZZ</name>
<dbReference type="GO" id="GO:0006598">
    <property type="term" value="P:polyamine catabolic process"/>
    <property type="evidence" value="ECO:0007669"/>
    <property type="project" value="TreeGrafter"/>
</dbReference>
<dbReference type="GO" id="GO:0033969">
    <property type="term" value="F:gamma-glutamyl-gamma-aminobutyrate hydrolase activity"/>
    <property type="evidence" value="ECO:0007669"/>
    <property type="project" value="TreeGrafter"/>
</dbReference>
<dbReference type="CDD" id="cd01745">
    <property type="entry name" value="GATase1_2"/>
    <property type="match status" value="1"/>
</dbReference>